<sequence length="86" mass="9258">MPQRTARTAARVTRILVFMGSTTCADDPARPTCTSCSAAAYAPGGDRWTCVPAPPGTDGDWLVSRLPFVNVHLLPAYWQTIHTPGE</sequence>
<organism evidence="2 3">
    <name type="scientific">Phanerochaete sordida</name>
    <dbReference type="NCBI Taxonomy" id="48140"/>
    <lineage>
        <taxon>Eukaryota</taxon>
        <taxon>Fungi</taxon>
        <taxon>Dikarya</taxon>
        <taxon>Basidiomycota</taxon>
        <taxon>Agaricomycotina</taxon>
        <taxon>Agaricomycetes</taxon>
        <taxon>Polyporales</taxon>
        <taxon>Phanerochaetaceae</taxon>
        <taxon>Phanerochaete</taxon>
    </lineage>
</organism>
<evidence type="ECO:0008006" key="4">
    <source>
        <dbReference type="Google" id="ProtNLM"/>
    </source>
</evidence>
<evidence type="ECO:0000256" key="1">
    <source>
        <dbReference type="SAM" id="SignalP"/>
    </source>
</evidence>
<reference evidence="2 3" key="1">
    <citation type="submission" date="2021-08" db="EMBL/GenBank/DDBJ databases">
        <title>Draft Genome Sequence of Phanerochaete sordida strain YK-624.</title>
        <authorList>
            <person name="Mori T."/>
            <person name="Dohra H."/>
            <person name="Suzuki T."/>
            <person name="Kawagishi H."/>
            <person name="Hirai H."/>
        </authorList>
    </citation>
    <scope>NUCLEOTIDE SEQUENCE [LARGE SCALE GENOMIC DNA]</scope>
    <source>
        <strain evidence="2 3">YK-624</strain>
    </source>
</reference>
<dbReference type="EMBL" id="BPQB01000042">
    <property type="protein sequence ID" value="GJE94658.1"/>
    <property type="molecule type" value="Genomic_DNA"/>
</dbReference>
<feature type="signal peptide" evidence="1">
    <location>
        <begin position="1"/>
        <end position="24"/>
    </location>
</feature>
<proteinExistence type="predicted"/>
<evidence type="ECO:0000313" key="2">
    <source>
        <dbReference type="EMBL" id="GJE94658.1"/>
    </source>
</evidence>
<gene>
    <name evidence="2" type="ORF">PsYK624_108290</name>
</gene>
<protein>
    <recommendedName>
        <fullName evidence="4">Secreted protein</fullName>
    </recommendedName>
</protein>
<comment type="caution">
    <text evidence="2">The sequence shown here is derived from an EMBL/GenBank/DDBJ whole genome shotgun (WGS) entry which is preliminary data.</text>
</comment>
<feature type="chain" id="PRO_5040276556" description="Secreted protein" evidence="1">
    <location>
        <begin position="25"/>
        <end position="86"/>
    </location>
</feature>
<evidence type="ECO:0000313" key="3">
    <source>
        <dbReference type="Proteomes" id="UP000703269"/>
    </source>
</evidence>
<name>A0A9P3GGT7_9APHY</name>
<dbReference type="AlphaFoldDB" id="A0A9P3GGT7"/>
<accession>A0A9P3GGT7</accession>
<keyword evidence="3" id="KW-1185">Reference proteome</keyword>
<dbReference type="Proteomes" id="UP000703269">
    <property type="component" value="Unassembled WGS sequence"/>
</dbReference>
<keyword evidence="1" id="KW-0732">Signal</keyword>